<gene>
    <name evidence="3" type="ORF">SAMN05443377_10913</name>
</gene>
<dbReference type="InterPro" id="IPR012223">
    <property type="entry name" value="TEII"/>
</dbReference>
<dbReference type="PANTHER" id="PTHR11487:SF0">
    <property type="entry name" value="S-ACYL FATTY ACID SYNTHASE THIOESTERASE, MEDIUM CHAIN"/>
    <property type="match status" value="1"/>
</dbReference>
<dbReference type="SUPFAM" id="SSF53474">
    <property type="entry name" value="alpha/beta-Hydrolases"/>
    <property type="match status" value="1"/>
</dbReference>
<comment type="similarity">
    <text evidence="1">Belongs to the thioesterase family.</text>
</comment>
<name>A0A1H9RT40_9ACTN</name>
<dbReference type="EMBL" id="FOGZ01000009">
    <property type="protein sequence ID" value="SER75754.1"/>
    <property type="molecule type" value="Genomic_DNA"/>
</dbReference>
<sequence>MNALQTLNSPTAQSAELMVFPHAGGSPRFYRHWPSALPWIRLVGVLYAGRERRLADPLASSVEAIAEEVADEATRRPDPCPLVLFGHSFGALVAYQTALALGRRGKPADLLVISGHDAPTAGCRHGDGRGDDELLADLFRLDSRNRLVFADPELRAIYLPAVRNDYELADRYVPDRGAPRVARIAVVNGVADPEVTREGAAGWAGFADRFLGEALVPGGHFHHADPHLGCAQRVTQLIKGLRPARQDREGVA</sequence>
<dbReference type="PANTHER" id="PTHR11487">
    <property type="entry name" value="THIOESTERASE"/>
    <property type="match status" value="1"/>
</dbReference>
<dbReference type="InterPro" id="IPR001031">
    <property type="entry name" value="Thioesterase"/>
</dbReference>
<dbReference type="AlphaFoldDB" id="A0A1H9RT40"/>
<evidence type="ECO:0000256" key="1">
    <source>
        <dbReference type="ARBA" id="ARBA00007169"/>
    </source>
</evidence>
<dbReference type="STRING" id="64702.SAMN05443377_10913"/>
<proteinExistence type="inferred from homology"/>
<evidence type="ECO:0000313" key="4">
    <source>
        <dbReference type="Proteomes" id="UP000198815"/>
    </source>
</evidence>
<dbReference type="Pfam" id="PF00975">
    <property type="entry name" value="Thioesterase"/>
    <property type="match status" value="1"/>
</dbReference>
<keyword evidence="4" id="KW-1185">Reference proteome</keyword>
<feature type="domain" description="Thioesterase" evidence="2">
    <location>
        <begin position="16"/>
        <end position="222"/>
    </location>
</feature>
<evidence type="ECO:0000259" key="2">
    <source>
        <dbReference type="Pfam" id="PF00975"/>
    </source>
</evidence>
<dbReference type="RefSeq" id="WP_091968910.1">
    <property type="nucleotide sequence ID" value="NZ_FOGZ01000009.1"/>
</dbReference>
<evidence type="ECO:0000313" key="3">
    <source>
        <dbReference type="EMBL" id="SER75754.1"/>
    </source>
</evidence>
<organism evidence="3 4">
    <name type="scientific">Propionibacterium cyclohexanicum</name>
    <dbReference type="NCBI Taxonomy" id="64702"/>
    <lineage>
        <taxon>Bacteria</taxon>
        <taxon>Bacillati</taxon>
        <taxon>Actinomycetota</taxon>
        <taxon>Actinomycetes</taxon>
        <taxon>Propionibacteriales</taxon>
        <taxon>Propionibacteriaceae</taxon>
        <taxon>Propionibacterium</taxon>
    </lineage>
</organism>
<reference evidence="3 4" key="1">
    <citation type="submission" date="2016-10" db="EMBL/GenBank/DDBJ databases">
        <authorList>
            <person name="de Groot N.N."/>
        </authorList>
    </citation>
    <scope>NUCLEOTIDE SEQUENCE [LARGE SCALE GENOMIC DNA]</scope>
    <source>
        <strain evidence="3 4">DSM 16859</strain>
    </source>
</reference>
<dbReference type="InterPro" id="IPR029058">
    <property type="entry name" value="AB_hydrolase_fold"/>
</dbReference>
<dbReference type="OrthoDB" id="4169718at2"/>
<protein>
    <submittedName>
        <fullName evidence="3">Pyochelin biosynthetic protein PchC</fullName>
    </submittedName>
</protein>
<accession>A0A1H9RT40</accession>
<dbReference type="GO" id="GO:0008610">
    <property type="term" value="P:lipid biosynthetic process"/>
    <property type="evidence" value="ECO:0007669"/>
    <property type="project" value="TreeGrafter"/>
</dbReference>
<dbReference type="Proteomes" id="UP000198815">
    <property type="component" value="Unassembled WGS sequence"/>
</dbReference>
<dbReference type="Gene3D" id="3.40.50.1820">
    <property type="entry name" value="alpha/beta hydrolase"/>
    <property type="match status" value="1"/>
</dbReference>